<dbReference type="Gene3D" id="1.10.10.1450">
    <property type="match status" value="1"/>
</dbReference>
<evidence type="ECO:0000313" key="3">
    <source>
        <dbReference type="Proteomes" id="UP001196413"/>
    </source>
</evidence>
<dbReference type="InterPro" id="IPR041426">
    <property type="entry name" value="Mos1_HTH"/>
</dbReference>
<protein>
    <recommendedName>
        <fullName evidence="1">Mos1 transposase HTH domain-containing protein</fullName>
    </recommendedName>
</protein>
<organism evidence="2 3">
    <name type="scientific">Parelaphostrongylus tenuis</name>
    <name type="common">Meningeal worm</name>
    <dbReference type="NCBI Taxonomy" id="148309"/>
    <lineage>
        <taxon>Eukaryota</taxon>
        <taxon>Metazoa</taxon>
        <taxon>Ecdysozoa</taxon>
        <taxon>Nematoda</taxon>
        <taxon>Chromadorea</taxon>
        <taxon>Rhabditida</taxon>
        <taxon>Rhabditina</taxon>
        <taxon>Rhabditomorpha</taxon>
        <taxon>Strongyloidea</taxon>
        <taxon>Metastrongylidae</taxon>
        <taxon>Parelaphostrongylus</taxon>
    </lineage>
</organism>
<sequence>MRDVHWQSKQALYTGRSLPLRVLSCRHIGSEECMEKLLCFSNRMESKLLGLTLGKLKHLLVLYDYKYGSNAADATRRINKAWGNRTVGESIVRERFGEFKAGNEELTDRARS</sequence>
<gene>
    <name evidence="2" type="ORF">KIN20_003695</name>
</gene>
<feature type="domain" description="Mos1 transposase HTH" evidence="1">
    <location>
        <begin position="61"/>
        <end position="103"/>
    </location>
</feature>
<dbReference type="EMBL" id="JAHQIW010000495">
    <property type="protein sequence ID" value="KAJ1348400.1"/>
    <property type="molecule type" value="Genomic_DNA"/>
</dbReference>
<proteinExistence type="predicted"/>
<evidence type="ECO:0000259" key="1">
    <source>
        <dbReference type="Pfam" id="PF17906"/>
    </source>
</evidence>
<dbReference type="Proteomes" id="UP001196413">
    <property type="component" value="Unassembled WGS sequence"/>
</dbReference>
<comment type="caution">
    <text evidence="2">The sequence shown here is derived from an EMBL/GenBank/DDBJ whole genome shotgun (WGS) entry which is preliminary data.</text>
</comment>
<evidence type="ECO:0000313" key="2">
    <source>
        <dbReference type="EMBL" id="KAJ1348400.1"/>
    </source>
</evidence>
<dbReference type="AlphaFoldDB" id="A0AAD5QHJ7"/>
<keyword evidence="3" id="KW-1185">Reference proteome</keyword>
<accession>A0AAD5QHJ7</accession>
<dbReference type="Pfam" id="PF17906">
    <property type="entry name" value="HTH_48"/>
    <property type="match status" value="1"/>
</dbReference>
<reference evidence="2" key="1">
    <citation type="submission" date="2021-06" db="EMBL/GenBank/DDBJ databases">
        <title>Parelaphostrongylus tenuis whole genome reference sequence.</title>
        <authorList>
            <person name="Garwood T.J."/>
            <person name="Larsen P.A."/>
            <person name="Fountain-Jones N.M."/>
            <person name="Garbe J.R."/>
            <person name="Macchietto M.G."/>
            <person name="Kania S.A."/>
            <person name="Gerhold R.W."/>
            <person name="Richards J.E."/>
            <person name="Wolf T.M."/>
        </authorList>
    </citation>
    <scope>NUCLEOTIDE SEQUENCE</scope>
    <source>
        <strain evidence="2">MNPRO001-30</strain>
        <tissue evidence="2">Meninges</tissue>
    </source>
</reference>
<name>A0AAD5QHJ7_PARTN</name>